<keyword evidence="3" id="KW-1185">Reference proteome</keyword>
<reference evidence="2 3" key="1">
    <citation type="submission" date="2019-03" db="EMBL/GenBank/DDBJ databases">
        <title>Genomic Encyclopedia of Type Strains, Phase IV (KMG-IV): sequencing the most valuable type-strain genomes for metagenomic binning, comparative biology and taxonomic classification.</title>
        <authorList>
            <person name="Goeker M."/>
        </authorList>
    </citation>
    <scope>NUCLEOTIDE SEQUENCE [LARGE SCALE GENOMIC DNA]</scope>
    <source>
        <strain evidence="2 3">DSM 45707</strain>
    </source>
</reference>
<feature type="transmembrane region" description="Helical" evidence="1">
    <location>
        <begin position="89"/>
        <end position="105"/>
    </location>
</feature>
<proteinExistence type="predicted"/>
<accession>A0A4R3LA93</accession>
<evidence type="ECO:0000256" key="1">
    <source>
        <dbReference type="SAM" id="Phobius"/>
    </source>
</evidence>
<evidence type="ECO:0000313" key="3">
    <source>
        <dbReference type="Proteomes" id="UP000294937"/>
    </source>
</evidence>
<comment type="caution">
    <text evidence="2">The sequence shown here is derived from an EMBL/GenBank/DDBJ whole genome shotgun (WGS) entry which is preliminary data.</text>
</comment>
<protein>
    <submittedName>
        <fullName evidence="2">Uncharacterized protein</fullName>
    </submittedName>
</protein>
<name>A0A4R3LA93_9BACL</name>
<dbReference type="EMBL" id="SMAG01000001">
    <property type="protein sequence ID" value="TCS96612.1"/>
    <property type="molecule type" value="Genomic_DNA"/>
</dbReference>
<dbReference type="RefSeq" id="WP_131923013.1">
    <property type="nucleotide sequence ID" value="NZ_SMAG01000001.1"/>
</dbReference>
<dbReference type="OrthoDB" id="9800797at2"/>
<organism evidence="2 3">
    <name type="scientific">Hazenella coriacea</name>
    <dbReference type="NCBI Taxonomy" id="1179467"/>
    <lineage>
        <taxon>Bacteria</taxon>
        <taxon>Bacillati</taxon>
        <taxon>Bacillota</taxon>
        <taxon>Bacilli</taxon>
        <taxon>Bacillales</taxon>
        <taxon>Thermoactinomycetaceae</taxon>
        <taxon>Hazenella</taxon>
    </lineage>
</organism>
<feature type="transmembrane region" description="Helical" evidence="1">
    <location>
        <begin position="62"/>
        <end position="83"/>
    </location>
</feature>
<keyword evidence="1" id="KW-0472">Membrane</keyword>
<sequence>MIALKILPIVMGLFTLAFAAFIPKGARLQMNLKEYSREYFEDDLKGYKDSIKGTKSIYSFDFILTVLFFIKETIFGFGTSFFIQRYPQIFLVFLGVCLMSVAILIQ</sequence>
<feature type="transmembrane region" description="Helical" evidence="1">
    <location>
        <begin position="6"/>
        <end position="23"/>
    </location>
</feature>
<evidence type="ECO:0000313" key="2">
    <source>
        <dbReference type="EMBL" id="TCS96612.1"/>
    </source>
</evidence>
<dbReference type="AlphaFoldDB" id="A0A4R3LA93"/>
<keyword evidence="1" id="KW-0812">Transmembrane</keyword>
<dbReference type="Proteomes" id="UP000294937">
    <property type="component" value="Unassembled WGS sequence"/>
</dbReference>
<gene>
    <name evidence="2" type="ORF">EDD58_101248</name>
</gene>
<keyword evidence="1" id="KW-1133">Transmembrane helix</keyword>